<proteinExistence type="predicted"/>
<reference evidence="1 2" key="1">
    <citation type="submission" date="2019-06" db="EMBL/GenBank/DDBJ databases">
        <authorList>
            <person name="Li F."/>
        </authorList>
    </citation>
    <scope>NUCLEOTIDE SEQUENCE [LARGE SCALE GENOMIC DNA]</scope>
    <source>
        <strain evidence="1 2">10F1D-1</strain>
    </source>
</reference>
<name>A0A506XYM2_9MICO</name>
<protein>
    <submittedName>
        <fullName evidence="1">Gluconate 2-dehydrogenase subunit 3 family protein</fullName>
    </submittedName>
</protein>
<keyword evidence="2" id="KW-1185">Reference proteome</keyword>
<comment type="caution">
    <text evidence="1">The sequence shown here is derived from an EMBL/GenBank/DDBJ whole genome shotgun (WGS) entry which is preliminary data.</text>
</comment>
<dbReference type="OrthoDB" id="7350007at2"/>
<evidence type="ECO:0000313" key="2">
    <source>
        <dbReference type="Proteomes" id="UP000316252"/>
    </source>
</evidence>
<accession>A0A506XYM2</accession>
<dbReference type="InterPro" id="IPR027056">
    <property type="entry name" value="Gluconate_2DH_su3"/>
</dbReference>
<dbReference type="AlphaFoldDB" id="A0A506XYM2"/>
<evidence type="ECO:0000313" key="1">
    <source>
        <dbReference type="EMBL" id="TPW74822.1"/>
    </source>
</evidence>
<organism evidence="1 2">
    <name type="scientific">Schumannella soli</name>
    <dbReference type="NCBI Taxonomy" id="2590779"/>
    <lineage>
        <taxon>Bacteria</taxon>
        <taxon>Bacillati</taxon>
        <taxon>Actinomycetota</taxon>
        <taxon>Actinomycetes</taxon>
        <taxon>Micrococcales</taxon>
        <taxon>Microbacteriaceae</taxon>
        <taxon>Schumannella</taxon>
    </lineage>
</organism>
<dbReference type="Proteomes" id="UP000316252">
    <property type="component" value="Unassembled WGS sequence"/>
</dbReference>
<dbReference type="RefSeq" id="WP_141164453.1">
    <property type="nucleotide sequence ID" value="NZ_VHQG01000004.1"/>
</dbReference>
<gene>
    <name evidence="1" type="ORF">FJ657_14720</name>
</gene>
<sequence length="186" mass="20310">MAFDSRGGADTHSRFEKLMGRTYVAPGEHGIRVLDPRRQVTLTAWVGRLIPGDDHWPNAAELDTVEYVDAVVFTAPQLRPLLLAALDRADVVARAEHGAALAGLEPAQVVAVLTALEKEERTAEAFALVLELTYEAYYRHERVLAVVAERTGFDIGRTVNGAPLAPFPVERLDGVKQFPVNVRAAS</sequence>
<dbReference type="EMBL" id="VHQG01000004">
    <property type="protein sequence ID" value="TPW74822.1"/>
    <property type="molecule type" value="Genomic_DNA"/>
</dbReference>
<dbReference type="Pfam" id="PF13618">
    <property type="entry name" value="Gluconate_2-dh3"/>
    <property type="match status" value="1"/>
</dbReference>